<dbReference type="STRING" id="413882.AAW51_0606"/>
<feature type="domain" description="AB hydrolase-1" evidence="2">
    <location>
        <begin position="32"/>
        <end position="252"/>
    </location>
</feature>
<name>A0A0G3BDD3_9BURK</name>
<dbReference type="KEGG" id="pbh:AAW51_0606"/>
<dbReference type="Pfam" id="PF12697">
    <property type="entry name" value="Abhydrolase_6"/>
    <property type="match status" value="1"/>
</dbReference>
<dbReference type="InterPro" id="IPR029058">
    <property type="entry name" value="AB_hydrolase_fold"/>
</dbReference>
<dbReference type="PATRIC" id="fig|413882.6.peg.642"/>
<dbReference type="InterPro" id="IPR052897">
    <property type="entry name" value="Sec-Metab_Biosynth_Hydrolase"/>
</dbReference>
<keyword evidence="1" id="KW-0732">Signal</keyword>
<dbReference type="Proteomes" id="UP000035352">
    <property type="component" value="Chromosome"/>
</dbReference>
<dbReference type="GO" id="GO:0016787">
    <property type="term" value="F:hydrolase activity"/>
    <property type="evidence" value="ECO:0007669"/>
    <property type="project" value="UniProtKB-KW"/>
</dbReference>
<evidence type="ECO:0000313" key="3">
    <source>
        <dbReference type="EMBL" id="AKJ27297.1"/>
    </source>
</evidence>
<feature type="signal peptide" evidence="1">
    <location>
        <begin position="1"/>
        <end position="19"/>
    </location>
</feature>
<evidence type="ECO:0000256" key="1">
    <source>
        <dbReference type="SAM" id="SignalP"/>
    </source>
</evidence>
<dbReference type="SUPFAM" id="SSF53474">
    <property type="entry name" value="alpha/beta-Hydrolases"/>
    <property type="match status" value="1"/>
</dbReference>
<accession>A0A0G3BDD3</accession>
<proteinExistence type="predicted"/>
<gene>
    <name evidence="3" type="ORF">AAW51_0606</name>
</gene>
<reference evidence="3 4" key="1">
    <citation type="submission" date="2015-05" db="EMBL/GenBank/DDBJ databases">
        <authorList>
            <person name="Tang B."/>
            <person name="Yu Y."/>
        </authorList>
    </citation>
    <scope>NUCLEOTIDE SEQUENCE [LARGE SCALE GENOMIC DNA]</scope>
    <source>
        <strain evidence="3 4">DSM 7029</strain>
    </source>
</reference>
<organism evidence="3 4">
    <name type="scientific">Caldimonas brevitalea</name>
    <dbReference type="NCBI Taxonomy" id="413882"/>
    <lineage>
        <taxon>Bacteria</taxon>
        <taxon>Pseudomonadati</taxon>
        <taxon>Pseudomonadota</taxon>
        <taxon>Betaproteobacteria</taxon>
        <taxon>Burkholderiales</taxon>
        <taxon>Sphaerotilaceae</taxon>
        <taxon>Caldimonas</taxon>
    </lineage>
</organism>
<evidence type="ECO:0000259" key="2">
    <source>
        <dbReference type="Pfam" id="PF12697"/>
    </source>
</evidence>
<dbReference type="AlphaFoldDB" id="A0A0G3BDD3"/>
<keyword evidence="3" id="KW-0378">Hydrolase</keyword>
<evidence type="ECO:0000313" key="4">
    <source>
        <dbReference type="Proteomes" id="UP000035352"/>
    </source>
</evidence>
<keyword evidence="4" id="KW-1185">Reference proteome</keyword>
<feature type="chain" id="PRO_5002551490" evidence="1">
    <location>
        <begin position="20"/>
        <end position="262"/>
    </location>
</feature>
<protein>
    <submittedName>
        <fullName evidence="3">Alpha/beta hydrolase</fullName>
    </submittedName>
</protein>
<dbReference type="OrthoDB" id="9112061at2"/>
<dbReference type="PANTHER" id="PTHR37017">
    <property type="entry name" value="AB HYDROLASE-1 DOMAIN-CONTAINING PROTEIN-RELATED"/>
    <property type="match status" value="1"/>
</dbReference>
<dbReference type="InterPro" id="IPR000073">
    <property type="entry name" value="AB_hydrolase_1"/>
</dbReference>
<sequence length="262" mass="26180">MAASAAAVSISLCAGAAQAAPGDATSPGKPTVVLVHGAFAGSDSWNAVAAALGAKGYTVVAAANPLRSVSGDAAYVRALASSIAAPVVLVGHSYGGTVIANAATGLKNVKALVFVGAFAPDKGETVIELSGRYPGSTLGDALAPPVPLGGGGKDLYIDQAKFHAQFAADVPAPTARLMAATQRPVAEAALTEPSGDPAWKTIPSWFIFGTADKNIPPAAMKFMAVRAGARKIVEIPKASHVPNVSHPAEIAQLIEEAAAAKL</sequence>
<dbReference type="PANTHER" id="PTHR37017:SF11">
    <property type="entry name" value="ESTERASE_LIPASE_THIOESTERASE DOMAIN-CONTAINING PROTEIN"/>
    <property type="match status" value="1"/>
</dbReference>
<dbReference type="EMBL" id="CP011371">
    <property type="protein sequence ID" value="AKJ27297.1"/>
    <property type="molecule type" value="Genomic_DNA"/>
</dbReference>
<dbReference type="Gene3D" id="3.40.50.1820">
    <property type="entry name" value="alpha/beta hydrolase"/>
    <property type="match status" value="1"/>
</dbReference>